<dbReference type="EMBL" id="QUNF01000007">
    <property type="protein sequence ID" value="REG90352.1"/>
    <property type="molecule type" value="Genomic_DNA"/>
</dbReference>
<accession>A0A3E0DW93</accession>
<protein>
    <submittedName>
        <fullName evidence="2">Uncharacterized protein</fullName>
    </submittedName>
</protein>
<evidence type="ECO:0000313" key="2">
    <source>
        <dbReference type="EMBL" id="REG90352.1"/>
    </source>
</evidence>
<organism evidence="2 3">
    <name type="scientific">Algoriphagus antarcticus</name>
    <dbReference type="NCBI Taxonomy" id="238540"/>
    <lineage>
        <taxon>Bacteria</taxon>
        <taxon>Pseudomonadati</taxon>
        <taxon>Bacteroidota</taxon>
        <taxon>Cytophagia</taxon>
        <taxon>Cytophagales</taxon>
        <taxon>Cyclobacteriaceae</taxon>
        <taxon>Algoriphagus</taxon>
    </lineage>
</organism>
<dbReference type="AlphaFoldDB" id="A0A3E0DW93"/>
<keyword evidence="3" id="KW-1185">Reference proteome</keyword>
<feature type="transmembrane region" description="Helical" evidence="1">
    <location>
        <begin position="117"/>
        <end position="134"/>
    </location>
</feature>
<evidence type="ECO:0000313" key="3">
    <source>
        <dbReference type="Proteomes" id="UP000256405"/>
    </source>
</evidence>
<keyword evidence="1" id="KW-0472">Membrane</keyword>
<evidence type="ECO:0000256" key="1">
    <source>
        <dbReference type="SAM" id="Phobius"/>
    </source>
</evidence>
<sequence>MRKTRILENTACFFPHFVLFSGMKSLLVLLLIFTSSLTSFAQGTDFILLKKGTKQKSQIRFYPGEEITYKSTKINYFVTDVIQSIDQNYIYLSENILSPETITEIDIRDKDRRNSTLRALSVLTISAGVILFGAESINSIYHDNEFAISSGVGLASGILVGTGLVLLPLRYKTFKNTGRNKIQLILMRMD</sequence>
<dbReference type="Proteomes" id="UP000256405">
    <property type="component" value="Unassembled WGS sequence"/>
</dbReference>
<comment type="caution">
    <text evidence="2">The sequence shown here is derived from an EMBL/GenBank/DDBJ whole genome shotgun (WGS) entry which is preliminary data.</text>
</comment>
<feature type="transmembrane region" description="Helical" evidence="1">
    <location>
        <begin position="146"/>
        <end position="169"/>
    </location>
</feature>
<keyword evidence="1" id="KW-1133">Transmembrane helix</keyword>
<reference evidence="2 3" key="1">
    <citation type="submission" date="2018-08" db="EMBL/GenBank/DDBJ databases">
        <title>Genomic Encyclopedia of Archaeal and Bacterial Type Strains, Phase II (KMG-II): from individual species to whole genera.</title>
        <authorList>
            <person name="Goeker M."/>
        </authorList>
    </citation>
    <scope>NUCLEOTIDE SEQUENCE [LARGE SCALE GENOMIC DNA]</scope>
    <source>
        <strain evidence="2 3">DSM 15986</strain>
    </source>
</reference>
<proteinExistence type="predicted"/>
<keyword evidence="1" id="KW-0812">Transmembrane</keyword>
<feature type="transmembrane region" description="Helical" evidence="1">
    <location>
        <begin position="26"/>
        <end position="49"/>
    </location>
</feature>
<name>A0A3E0DW93_9BACT</name>
<gene>
    <name evidence="2" type="ORF">C8N25_10791</name>
</gene>